<accession>S0EUB5</accession>
<proteinExistence type="inferred from homology"/>
<dbReference type="GO" id="GO:0016887">
    <property type="term" value="F:ATP hydrolysis activity"/>
    <property type="evidence" value="ECO:0007669"/>
    <property type="project" value="TreeGrafter"/>
</dbReference>
<feature type="domain" description="Bacterial type II secretion system protein E" evidence="4">
    <location>
        <begin position="231"/>
        <end position="245"/>
    </location>
</feature>
<dbReference type="KEGG" id="ccz:CCALI_00067"/>
<gene>
    <name evidence="5" type="ORF">CCALI_00067</name>
</gene>
<dbReference type="InterPro" id="IPR027417">
    <property type="entry name" value="P-loop_NTPase"/>
</dbReference>
<dbReference type="STRING" id="454171.CP488_01091"/>
<dbReference type="GO" id="GO:0005524">
    <property type="term" value="F:ATP binding"/>
    <property type="evidence" value="ECO:0007669"/>
    <property type="project" value="UniProtKB-KW"/>
</dbReference>
<dbReference type="CDD" id="cd01129">
    <property type="entry name" value="PulE-GspE-like"/>
    <property type="match status" value="1"/>
</dbReference>
<dbReference type="Gene3D" id="3.30.450.90">
    <property type="match status" value="1"/>
</dbReference>
<protein>
    <submittedName>
        <fullName evidence="5">Type II secretory pathway, ATPase PulE/Tfp pilus assembly pathway, ATPase PilB</fullName>
    </submittedName>
</protein>
<evidence type="ECO:0000256" key="2">
    <source>
        <dbReference type="ARBA" id="ARBA00022741"/>
    </source>
</evidence>
<dbReference type="PANTHER" id="PTHR30258:SF3">
    <property type="entry name" value="SLL1921 PROTEIN"/>
    <property type="match status" value="1"/>
</dbReference>
<dbReference type="PANTHER" id="PTHR30258">
    <property type="entry name" value="TYPE II SECRETION SYSTEM PROTEIN GSPE-RELATED"/>
    <property type="match status" value="1"/>
</dbReference>
<dbReference type="RefSeq" id="WP_016481471.1">
    <property type="nucleotide sequence ID" value="NC_021487.1"/>
</dbReference>
<dbReference type="HOGENOM" id="CLU_013446_2_2_0"/>
<evidence type="ECO:0000259" key="4">
    <source>
        <dbReference type="PROSITE" id="PS00662"/>
    </source>
</evidence>
<dbReference type="OrthoDB" id="9804785at2"/>
<sequence>MTQVAPRGPLAFRLIMREDGIARELGGELTQAVSETDFLLRKALDLGASDIHLQPERNRMLVRYRIDGIMHDVGQLSIDIVPNILARLKLAAGMHIDERREPQDGRIDMEYGTRKLSARVSVLPMLNGEKMVLRILDPVGARVELDKLGMPPDVLQKWSQAIQSAYGMVLVTGPTGSGKTSTLYASINKLDRTRRNIVTVEDPIEYEFADHITQVQVTERMTFPRVMRAFLRQDPDVMMVGEMRDPESLAIGIQASLTGHLVLSSLHTNNAVETIGRMIDMGGEPYLIASTLQAVMAQRLVRTICLNCKQPYQPPRDELIEIGLNPDAMQGKTFYKGAGCEQCRKTGYRGRIGIFEILVSTPELREMIARRATIGEIYEYARKKQQMRTMLEDGHQKIFAGLTTPREVFTAVYSTMTSGLTPGMENGGLG</sequence>
<dbReference type="PATRIC" id="fig|1303518.3.peg.70"/>
<evidence type="ECO:0000313" key="5">
    <source>
        <dbReference type="EMBL" id="CCW33907.1"/>
    </source>
</evidence>
<keyword evidence="6" id="KW-1185">Reference proteome</keyword>
<dbReference type="FunCoup" id="S0EUB5">
    <property type="interactions" value="164"/>
</dbReference>
<dbReference type="EMBL" id="HF951689">
    <property type="protein sequence ID" value="CCW33907.1"/>
    <property type="molecule type" value="Genomic_DNA"/>
</dbReference>
<dbReference type="Proteomes" id="UP000014227">
    <property type="component" value="Chromosome I"/>
</dbReference>
<dbReference type="InterPro" id="IPR001482">
    <property type="entry name" value="T2SS/T4SS_dom"/>
</dbReference>
<keyword evidence="2" id="KW-0547">Nucleotide-binding</keyword>
<dbReference type="Gene3D" id="3.40.50.300">
    <property type="entry name" value="P-loop containing nucleotide triphosphate hydrolases"/>
    <property type="match status" value="1"/>
</dbReference>
<evidence type="ECO:0000313" key="6">
    <source>
        <dbReference type="Proteomes" id="UP000014227"/>
    </source>
</evidence>
<dbReference type="Pfam" id="PF00437">
    <property type="entry name" value="T2SSE"/>
    <property type="match status" value="1"/>
</dbReference>
<dbReference type="PROSITE" id="PS00662">
    <property type="entry name" value="T2SP_E"/>
    <property type="match status" value="1"/>
</dbReference>
<comment type="similarity">
    <text evidence="1">Belongs to the GSP E family.</text>
</comment>
<dbReference type="AlphaFoldDB" id="S0EUB5"/>
<dbReference type="eggNOG" id="COG2804">
    <property type="taxonomic scope" value="Bacteria"/>
</dbReference>
<dbReference type="InParanoid" id="S0EUB5"/>
<evidence type="ECO:0000256" key="3">
    <source>
        <dbReference type="ARBA" id="ARBA00022840"/>
    </source>
</evidence>
<name>S0EUB5_CHTCT</name>
<dbReference type="SUPFAM" id="SSF52540">
    <property type="entry name" value="P-loop containing nucleoside triphosphate hydrolases"/>
    <property type="match status" value="1"/>
</dbReference>
<evidence type="ECO:0000256" key="1">
    <source>
        <dbReference type="ARBA" id="ARBA00006611"/>
    </source>
</evidence>
<organism evidence="5 6">
    <name type="scientific">Chthonomonas calidirosea (strain DSM 23976 / ICMP 18418 / T49)</name>
    <dbReference type="NCBI Taxonomy" id="1303518"/>
    <lineage>
        <taxon>Bacteria</taxon>
        <taxon>Bacillati</taxon>
        <taxon>Armatimonadota</taxon>
        <taxon>Chthonomonadia</taxon>
        <taxon>Chthonomonadales</taxon>
        <taxon>Chthonomonadaceae</taxon>
        <taxon>Chthonomonas</taxon>
    </lineage>
</organism>
<dbReference type="GO" id="GO:0005886">
    <property type="term" value="C:plasma membrane"/>
    <property type="evidence" value="ECO:0007669"/>
    <property type="project" value="TreeGrafter"/>
</dbReference>
<reference evidence="6" key="1">
    <citation type="submission" date="2013-03" db="EMBL/GenBank/DDBJ databases">
        <title>Genome sequence of Chthonomonas calidirosea, the first sequenced genome from the Armatimonadetes phylum (formally candidate division OP10).</title>
        <authorList>
            <person name="Lee K.C.Y."/>
            <person name="Morgan X.C."/>
            <person name="Dunfield P.F."/>
            <person name="Tamas I."/>
            <person name="Houghton K.M."/>
            <person name="Vyssotski M."/>
            <person name="Ryan J.L.J."/>
            <person name="Lagutin K."/>
            <person name="McDonald I.R."/>
            <person name="Stott M.B."/>
        </authorList>
    </citation>
    <scope>NUCLEOTIDE SEQUENCE [LARGE SCALE GENOMIC DNA]</scope>
    <source>
        <strain evidence="6">DSM 23976 / ICMP 18418 / T49</strain>
    </source>
</reference>
<keyword evidence="3" id="KW-0067">ATP-binding</keyword>